<name>A0A6A4YAX5_9STRA</name>
<feature type="non-terminal residue" evidence="1">
    <location>
        <position position="1"/>
    </location>
</feature>
<dbReference type="PANTHER" id="PTHR31737">
    <property type="entry name" value="PROTEIN TOS1"/>
    <property type="match status" value="1"/>
</dbReference>
<organism evidence="1">
    <name type="scientific">Aphanomyces stellatus</name>
    <dbReference type="NCBI Taxonomy" id="120398"/>
    <lineage>
        <taxon>Eukaryota</taxon>
        <taxon>Sar</taxon>
        <taxon>Stramenopiles</taxon>
        <taxon>Oomycota</taxon>
        <taxon>Saprolegniomycetes</taxon>
        <taxon>Saprolegniales</taxon>
        <taxon>Verrucalvaceae</taxon>
        <taxon>Aphanomyces</taxon>
    </lineage>
</organism>
<dbReference type="PANTHER" id="PTHR31737:SF2">
    <property type="entry name" value="PROTEIN TOS1"/>
    <property type="match status" value="1"/>
</dbReference>
<evidence type="ECO:0000313" key="1">
    <source>
        <dbReference type="EMBL" id="KAF0692627.1"/>
    </source>
</evidence>
<sequence length="175" mass="18395">PAPAPAPAPAAIGANVFRVVNGCNKAQDIYWRSTDLVDHSKNLGPWGSMDLNALDYGPGKNIMIRATANNDATLFEGFFDPAFDVVPGSGGTIWYDISVIPHDCGASWSQCSGSGVGYNAPLSVEIVGNKVGKCESLTCNAPKCDAGYIVPNDNAKVKSCKKSTSFIITYGCATR</sequence>
<dbReference type="OrthoDB" id="78001at2759"/>
<dbReference type="EMBL" id="VJMH01005864">
    <property type="protein sequence ID" value="KAF0692627.1"/>
    <property type="molecule type" value="Genomic_DNA"/>
</dbReference>
<dbReference type="AlphaFoldDB" id="A0A6A4YAX5"/>
<proteinExistence type="predicted"/>
<accession>A0A6A4YAX5</accession>
<evidence type="ECO:0008006" key="2">
    <source>
        <dbReference type="Google" id="ProtNLM"/>
    </source>
</evidence>
<gene>
    <name evidence="1" type="ORF">As57867_016246</name>
</gene>
<comment type="caution">
    <text evidence="1">The sequence shown here is derived from an EMBL/GenBank/DDBJ whole genome shotgun (WGS) entry which is preliminary data.</text>
</comment>
<protein>
    <recommendedName>
        <fullName evidence="2">Thaumatin-like protein</fullName>
    </recommendedName>
</protein>
<reference evidence="1" key="1">
    <citation type="submission" date="2019-06" db="EMBL/GenBank/DDBJ databases">
        <title>Genomics analysis of Aphanomyces spp. identifies a new class of oomycete effector associated with host adaptation.</title>
        <authorList>
            <person name="Gaulin E."/>
        </authorList>
    </citation>
    <scope>NUCLEOTIDE SEQUENCE</scope>
    <source>
        <strain evidence="1">CBS 578.67</strain>
    </source>
</reference>